<dbReference type="InterPro" id="IPR051288">
    <property type="entry name" value="Serum_paraoxonase/arylesterase"/>
</dbReference>
<dbReference type="Gene3D" id="2.120.10.30">
    <property type="entry name" value="TolB, C-terminal domain"/>
    <property type="match status" value="1"/>
</dbReference>
<accession>A0A9Q9ANA4</accession>
<dbReference type="SUPFAM" id="SSF63829">
    <property type="entry name" value="Calcium-dependent phosphotriesterase"/>
    <property type="match status" value="1"/>
</dbReference>
<evidence type="ECO:0000313" key="1">
    <source>
        <dbReference type="EMBL" id="USW50093.1"/>
    </source>
</evidence>
<name>A0A9Q9ANA4_9PEZI</name>
<dbReference type="Proteomes" id="UP001056384">
    <property type="component" value="Chromosome 2"/>
</dbReference>
<proteinExistence type="predicted"/>
<dbReference type="InterPro" id="IPR011042">
    <property type="entry name" value="6-blade_b-propeller_TolB-like"/>
</dbReference>
<evidence type="ECO:0000313" key="2">
    <source>
        <dbReference type="Proteomes" id="UP001056384"/>
    </source>
</evidence>
<sequence>MGAVGNISAVFVLALSAFIYSRWSILPTFVLNAPGRLAQVNTLKDYEVKFQNVVRNCEDIYLSEKGQWALLSCDPGRDLWNTVMGVFVSSVAPVETGLYLYKYGEGGDATPAKIHLEPFKAHRDTFHPLGIEYHEDSETLFIINHSPEGSRVQWYALDAAAGVAAFEGGLSHPSDLPSPNSLAALSGTEVFITNDHKIPARKNFVLGKVETYSGYPGGSVAFLKRHENGSTSVKTLARVPFANGIVLLNSTRLAVASSNTGSVRFFDITWQLDGSPALSYTSSIAVPFLPDNVSLDSRGKLLIAGHPHAPSLEKVAKNNRFCEGRAECALPKLSWVAEWSEEDGLKTLYSGSDFGTSTTAVRDWQAGIGLVTGLYERGLLTWSL</sequence>
<dbReference type="AlphaFoldDB" id="A0A9Q9ANA4"/>
<reference evidence="1" key="1">
    <citation type="submission" date="2022-06" db="EMBL/GenBank/DDBJ databases">
        <title>Complete genome sequences of two strains of the flax pathogen Septoria linicola.</title>
        <authorList>
            <person name="Lapalu N."/>
            <person name="Simon A."/>
            <person name="Demenou B."/>
            <person name="Paumier D."/>
            <person name="Guillot M.-P."/>
            <person name="Gout L."/>
            <person name="Valade R."/>
        </authorList>
    </citation>
    <scope>NUCLEOTIDE SEQUENCE</scope>
    <source>
        <strain evidence="1">SE15195</strain>
    </source>
</reference>
<dbReference type="PANTHER" id="PTHR11799">
    <property type="entry name" value="PARAOXONASE"/>
    <property type="match status" value="1"/>
</dbReference>
<dbReference type="EMBL" id="CP099419">
    <property type="protein sequence ID" value="USW50093.1"/>
    <property type="molecule type" value="Genomic_DNA"/>
</dbReference>
<dbReference type="PANTHER" id="PTHR11799:SF30">
    <property type="entry name" value="SERUM PARAOXONASE_ARYLESTERASE 2"/>
    <property type="match status" value="1"/>
</dbReference>
<organism evidence="1 2">
    <name type="scientific">Septoria linicola</name>
    <dbReference type="NCBI Taxonomy" id="215465"/>
    <lineage>
        <taxon>Eukaryota</taxon>
        <taxon>Fungi</taxon>
        <taxon>Dikarya</taxon>
        <taxon>Ascomycota</taxon>
        <taxon>Pezizomycotina</taxon>
        <taxon>Dothideomycetes</taxon>
        <taxon>Dothideomycetidae</taxon>
        <taxon>Mycosphaerellales</taxon>
        <taxon>Mycosphaerellaceae</taxon>
        <taxon>Septoria</taxon>
    </lineage>
</organism>
<keyword evidence="2" id="KW-1185">Reference proteome</keyword>
<gene>
    <name evidence="1" type="ORF">Slin15195_G034120</name>
</gene>
<protein>
    <submittedName>
        <fullName evidence="1">Six-bladed beta-propeller, TolB</fullName>
    </submittedName>
</protein>